<dbReference type="GO" id="GO:1904680">
    <property type="term" value="F:peptide transmembrane transporter activity"/>
    <property type="evidence" value="ECO:0007669"/>
    <property type="project" value="TreeGrafter"/>
</dbReference>
<dbReference type="InterPro" id="IPR039424">
    <property type="entry name" value="SBP_5"/>
</dbReference>
<dbReference type="GO" id="GO:0030313">
    <property type="term" value="C:cell envelope"/>
    <property type="evidence" value="ECO:0007669"/>
    <property type="project" value="UniProtKB-SubCell"/>
</dbReference>
<dbReference type="CDD" id="cd08503">
    <property type="entry name" value="PBP2_NikA_DppA_OppA_like_17"/>
    <property type="match status" value="1"/>
</dbReference>
<evidence type="ECO:0000256" key="2">
    <source>
        <dbReference type="ARBA" id="ARBA00005695"/>
    </source>
</evidence>
<evidence type="ECO:0000313" key="6">
    <source>
        <dbReference type="EMBL" id="MEN9063037.1"/>
    </source>
</evidence>
<comment type="caution">
    <text evidence="6">The sequence shown here is derived from an EMBL/GenBank/DDBJ whole genome shotgun (WGS) entry which is preliminary data.</text>
</comment>
<dbReference type="Gene3D" id="3.10.105.10">
    <property type="entry name" value="Dipeptide-binding Protein, Domain 3"/>
    <property type="match status" value="1"/>
</dbReference>
<dbReference type="InterPro" id="IPR000914">
    <property type="entry name" value="SBP_5_dom"/>
</dbReference>
<gene>
    <name evidence="6" type="ORF">ABFB10_20715</name>
</gene>
<comment type="subcellular location">
    <subcellularLocation>
        <location evidence="1">Periplasm</location>
    </subcellularLocation>
</comment>
<evidence type="ECO:0000313" key="7">
    <source>
        <dbReference type="Proteomes" id="UP001428774"/>
    </source>
</evidence>
<keyword evidence="4" id="KW-0732">Signal</keyword>
<dbReference type="AlphaFoldDB" id="A0AAW9SK55"/>
<sequence>MNSINLHRAEGSKSPVKSLLVNLEDISAEGDDVVVFKLSAPDVDWPSTLAEYTLSILPSKDGVADWQSGVGTGPYRLISFEPGVSARFERYENDHRSDRGWFDSVEYIAVNDGAARTNAIISGEVHVSSEIEPSLAMRLNNVPNVTVVSRTSPGFSLFDMQTALAPVDNVNVRRALKYAIDRQEFVDKILYGYGTVANDHPIAPTYQFHDPSLEQHSYDPDKAKFYLKEAGLDSLDLDLQVSTSAFTGAVDAALLYSETARAAGINLKPVRVPADGYWATTWAKTPFFGSYWTGRPTEAHIISLAYGKGAAWNATSYANDRLDRLVTEAKGQRDEAKRRELYAEAQRILSVDGPSVIPAFNNMIDAVSNEIGMPETNVTQASLDSRYAASRWWFV</sequence>
<feature type="domain" description="Solute-binding protein family 5" evidence="5">
    <location>
        <begin position="3"/>
        <end position="306"/>
    </location>
</feature>
<dbReference type="PANTHER" id="PTHR30290">
    <property type="entry name" value="PERIPLASMIC BINDING COMPONENT OF ABC TRANSPORTER"/>
    <property type="match status" value="1"/>
</dbReference>
<reference evidence="6 7" key="1">
    <citation type="submission" date="2024-05" db="EMBL/GenBank/DDBJ databases">
        <title>Genome sequence of Ponticoccus litoralis KCCM 90028.</title>
        <authorList>
            <person name="Kim J.M."/>
            <person name="Lee J.K."/>
            <person name="Choi B.J."/>
            <person name="Bayburt H."/>
            <person name="Baek J.H."/>
            <person name="Jeon C.O."/>
        </authorList>
    </citation>
    <scope>NUCLEOTIDE SEQUENCE [LARGE SCALE GENOMIC DNA]</scope>
    <source>
        <strain evidence="6 7">KCCM 90028</strain>
    </source>
</reference>
<comment type="similarity">
    <text evidence="2">Belongs to the bacterial solute-binding protein 5 family.</text>
</comment>
<dbReference type="RefSeq" id="WP_347168146.1">
    <property type="nucleotide sequence ID" value="NZ_JBDNCH010000004.1"/>
</dbReference>
<evidence type="ECO:0000259" key="5">
    <source>
        <dbReference type="Pfam" id="PF00496"/>
    </source>
</evidence>
<name>A0AAW9SK55_9RHOB</name>
<dbReference type="Pfam" id="PF00496">
    <property type="entry name" value="SBP_bac_5"/>
    <property type="match status" value="1"/>
</dbReference>
<organism evidence="6 7">
    <name type="scientific">Ponticoccus litoralis</name>
    <dbReference type="NCBI Taxonomy" id="422297"/>
    <lineage>
        <taxon>Bacteria</taxon>
        <taxon>Pseudomonadati</taxon>
        <taxon>Pseudomonadota</taxon>
        <taxon>Alphaproteobacteria</taxon>
        <taxon>Rhodobacterales</taxon>
        <taxon>Roseobacteraceae</taxon>
        <taxon>Ponticoccus</taxon>
    </lineage>
</organism>
<dbReference type="SUPFAM" id="SSF53850">
    <property type="entry name" value="Periplasmic binding protein-like II"/>
    <property type="match status" value="1"/>
</dbReference>
<dbReference type="Proteomes" id="UP001428774">
    <property type="component" value="Unassembled WGS sequence"/>
</dbReference>
<dbReference type="EMBL" id="JBDNCH010000004">
    <property type="protein sequence ID" value="MEN9063037.1"/>
    <property type="molecule type" value="Genomic_DNA"/>
</dbReference>
<evidence type="ECO:0000256" key="4">
    <source>
        <dbReference type="ARBA" id="ARBA00022729"/>
    </source>
</evidence>
<dbReference type="GO" id="GO:0015833">
    <property type="term" value="P:peptide transport"/>
    <property type="evidence" value="ECO:0007669"/>
    <property type="project" value="TreeGrafter"/>
</dbReference>
<keyword evidence="3" id="KW-0813">Transport</keyword>
<evidence type="ECO:0000256" key="3">
    <source>
        <dbReference type="ARBA" id="ARBA00022448"/>
    </source>
</evidence>
<proteinExistence type="inferred from homology"/>
<dbReference type="PANTHER" id="PTHR30290:SF10">
    <property type="entry name" value="PERIPLASMIC OLIGOPEPTIDE-BINDING PROTEIN-RELATED"/>
    <property type="match status" value="1"/>
</dbReference>
<protein>
    <submittedName>
        <fullName evidence="6">ABC transporter substrate-binding protein</fullName>
    </submittedName>
</protein>
<evidence type="ECO:0000256" key="1">
    <source>
        <dbReference type="ARBA" id="ARBA00004418"/>
    </source>
</evidence>
<accession>A0AAW9SK55</accession>
<dbReference type="Gene3D" id="3.40.190.10">
    <property type="entry name" value="Periplasmic binding protein-like II"/>
    <property type="match status" value="1"/>
</dbReference>
<keyword evidence="7" id="KW-1185">Reference proteome</keyword>